<dbReference type="PANTHER" id="PTHR30086">
    <property type="entry name" value="ARGININE EXPORTER PROTEIN ARGO"/>
    <property type="match status" value="1"/>
</dbReference>
<feature type="transmembrane region" description="Helical" evidence="6">
    <location>
        <begin position="146"/>
        <end position="167"/>
    </location>
</feature>
<evidence type="ECO:0000313" key="8">
    <source>
        <dbReference type="Proteomes" id="UP000031866"/>
    </source>
</evidence>
<accession>A0A0B5Q9Q3</accession>
<reference evidence="8" key="1">
    <citation type="submission" date="2014-12" db="EMBL/GenBank/DDBJ databases">
        <title>Genome sequence of Clostridium beijerinckii strain 59B.</title>
        <authorList>
            <person name="Little G.T."/>
            <person name="Minton N.P."/>
        </authorList>
    </citation>
    <scope>NUCLEOTIDE SEQUENCE [LARGE SCALE GENOMIC DNA]</scope>
    <source>
        <strain evidence="8">59B</strain>
    </source>
</reference>
<feature type="transmembrane region" description="Helical" evidence="6">
    <location>
        <begin position="179"/>
        <end position="200"/>
    </location>
</feature>
<evidence type="ECO:0000256" key="2">
    <source>
        <dbReference type="ARBA" id="ARBA00022475"/>
    </source>
</evidence>
<dbReference type="KEGG" id="cbei:LF65_02393"/>
<sequence>MIKYLLQGFLFGLAYVAPIGTQNLYVINTAMQKSKAETYKVALITILFDISLAISCFFGIGALIQKYYLLKLAILLFGFIVIIYIGVGLIRSSSQILEDKKLGNNSLIKIIISCFAVTWLNPQAIIDGSLLLGGFNASLPAEMSKYFILGVCMASVIWFSGLAGFVGKFSSKFNKIIRWINIICGLILIFYGLKLGYSFIEAIYL</sequence>
<dbReference type="RefSeq" id="WP_041896263.1">
    <property type="nucleotide sequence ID" value="NZ_CP010086.2"/>
</dbReference>
<proteinExistence type="predicted"/>
<evidence type="ECO:0000313" key="7">
    <source>
        <dbReference type="EMBL" id="AJG98979.1"/>
    </source>
</evidence>
<name>A0A0B5Q9Q3_CLOBE</name>
<dbReference type="InterPro" id="IPR001123">
    <property type="entry name" value="LeuE-type"/>
</dbReference>
<evidence type="ECO:0000256" key="1">
    <source>
        <dbReference type="ARBA" id="ARBA00004651"/>
    </source>
</evidence>
<protein>
    <submittedName>
        <fullName evidence="7">L-lysine permease</fullName>
    </submittedName>
</protein>
<evidence type="ECO:0000256" key="5">
    <source>
        <dbReference type="ARBA" id="ARBA00023136"/>
    </source>
</evidence>
<evidence type="ECO:0000256" key="3">
    <source>
        <dbReference type="ARBA" id="ARBA00022692"/>
    </source>
</evidence>
<dbReference type="Proteomes" id="UP000031866">
    <property type="component" value="Chromosome"/>
</dbReference>
<gene>
    <name evidence="7" type="ORF">LF65_02393</name>
</gene>
<dbReference type="GO" id="GO:0005886">
    <property type="term" value="C:plasma membrane"/>
    <property type="evidence" value="ECO:0007669"/>
    <property type="project" value="UniProtKB-SubCell"/>
</dbReference>
<dbReference type="EMBL" id="CP010086">
    <property type="protein sequence ID" value="AJG98979.1"/>
    <property type="molecule type" value="Genomic_DNA"/>
</dbReference>
<dbReference type="OrthoDB" id="5638726at2"/>
<dbReference type="AlphaFoldDB" id="A0A0B5Q9Q3"/>
<dbReference type="PANTHER" id="PTHR30086:SF20">
    <property type="entry name" value="ARGININE EXPORTER PROTEIN ARGO-RELATED"/>
    <property type="match status" value="1"/>
</dbReference>
<organism evidence="7 8">
    <name type="scientific">Clostridium beijerinckii</name>
    <name type="common">Clostridium MP</name>
    <dbReference type="NCBI Taxonomy" id="1520"/>
    <lineage>
        <taxon>Bacteria</taxon>
        <taxon>Bacillati</taxon>
        <taxon>Bacillota</taxon>
        <taxon>Clostridia</taxon>
        <taxon>Eubacteriales</taxon>
        <taxon>Clostridiaceae</taxon>
        <taxon>Clostridium</taxon>
    </lineage>
</organism>
<evidence type="ECO:0000256" key="4">
    <source>
        <dbReference type="ARBA" id="ARBA00022989"/>
    </source>
</evidence>
<feature type="transmembrane region" description="Helical" evidence="6">
    <location>
        <begin position="107"/>
        <end position="126"/>
    </location>
</feature>
<evidence type="ECO:0000256" key="6">
    <source>
        <dbReference type="SAM" id="Phobius"/>
    </source>
</evidence>
<keyword evidence="5 6" id="KW-0472">Membrane</keyword>
<comment type="subcellular location">
    <subcellularLocation>
        <location evidence="1">Cell membrane</location>
        <topology evidence="1">Multi-pass membrane protein</topology>
    </subcellularLocation>
</comment>
<feature type="transmembrane region" description="Helical" evidence="6">
    <location>
        <begin position="6"/>
        <end position="27"/>
    </location>
</feature>
<dbReference type="STRING" id="1520.LF65_02393"/>
<feature type="transmembrane region" description="Helical" evidence="6">
    <location>
        <begin position="39"/>
        <end position="62"/>
    </location>
</feature>
<dbReference type="Pfam" id="PF01810">
    <property type="entry name" value="LysE"/>
    <property type="match status" value="1"/>
</dbReference>
<dbReference type="GO" id="GO:0015171">
    <property type="term" value="F:amino acid transmembrane transporter activity"/>
    <property type="evidence" value="ECO:0007669"/>
    <property type="project" value="TreeGrafter"/>
</dbReference>
<keyword evidence="2" id="KW-1003">Cell membrane</keyword>
<keyword evidence="4 6" id="KW-1133">Transmembrane helix</keyword>
<feature type="transmembrane region" description="Helical" evidence="6">
    <location>
        <begin position="68"/>
        <end position="87"/>
    </location>
</feature>
<keyword evidence="3 6" id="KW-0812">Transmembrane</keyword>